<dbReference type="Proteomes" id="UP000070539">
    <property type="component" value="Unassembled WGS sequence"/>
</dbReference>
<organism evidence="2 3">
    <name type="scientific">Anaerotignum neopropionicum</name>
    <dbReference type="NCBI Taxonomy" id="36847"/>
    <lineage>
        <taxon>Bacteria</taxon>
        <taxon>Bacillati</taxon>
        <taxon>Bacillota</taxon>
        <taxon>Clostridia</taxon>
        <taxon>Lachnospirales</taxon>
        <taxon>Anaerotignaceae</taxon>
        <taxon>Anaerotignum</taxon>
    </lineage>
</organism>
<dbReference type="Pfam" id="PF00583">
    <property type="entry name" value="Acetyltransf_1"/>
    <property type="match status" value="1"/>
</dbReference>
<dbReference type="Gene3D" id="3.40.630.30">
    <property type="match status" value="1"/>
</dbReference>
<comment type="caution">
    <text evidence="2">The sequence shown here is derived from an EMBL/GenBank/DDBJ whole genome shotgun (WGS) entry which is preliminary data.</text>
</comment>
<accession>A0A136WET2</accession>
<keyword evidence="3" id="KW-1185">Reference proteome</keyword>
<evidence type="ECO:0000313" key="2">
    <source>
        <dbReference type="EMBL" id="KXL52991.1"/>
    </source>
</evidence>
<dbReference type="SUPFAM" id="SSF55729">
    <property type="entry name" value="Acyl-CoA N-acyltransferases (Nat)"/>
    <property type="match status" value="1"/>
</dbReference>
<dbReference type="AlphaFoldDB" id="A0A136WET2"/>
<keyword evidence="2" id="KW-0808">Transferase</keyword>
<dbReference type="STRING" id="36847.CLNEO_15330"/>
<dbReference type="EMBL" id="LRVM01000004">
    <property type="protein sequence ID" value="KXL52991.1"/>
    <property type="molecule type" value="Genomic_DNA"/>
</dbReference>
<dbReference type="CDD" id="cd04301">
    <property type="entry name" value="NAT_SF"/>
    <property type="match status" value="1"/>
</dbReference>
<name>A0A136WET2_9FIRM</name>
<keyword evidence="2" id="KW-0012">Acyltransferase</keyword>
<dbReference type="PROSITE" id="PS51186">
    <property type="entry name" value="GNAT"/>
    <property type="match status" value="1"/>
</dbReference>
<evidence type="ECO:0000259" key="1">
    <source>
        <dbReference type="PROSITE" id="PS51186"/>
    </source>
</evidence>
<sequence>MMKGGNVLYIRPLEEGDIKTVREILAQGAPFVASYNNYIYWMLGKYFPSTCLVAEKNGQIIGYIGALLSMEKQKIFVWQIAVNSNERGQQIGRRLLENIMTAAKKMGIDELEIAIDDDNIICQCMVKKLVQDLEGTITEKEKYKDEGFRETVYCVFIGKNQ</sequence>
<protein>
    <submittedName>
        <fullName evidence="2">L-2,4-diaminobutyric acid acetyltransferase</fullName>
        <ecNumber evidence="2">2.3.1.178</ecNumber>
    </submittedName>
</protein>
<dbReference type="InterPro" id="IPR016181">
    <property type="entry name" value="Acyl_CoA_acyltransferase"/>
</dbReference>
<dbReference type="InterPro" id="IPR000182">
    <property type="entry name" value="GNAT_dom"/>
</dbReference>
<feature type="domain" description="N-acetyltransferase" evidence="1">
    <location>
        <begin position="8"/>
        <end position="161"/>
    </location>
</feature>
<evidence type="ECO:0000313" key="3">
    <source>
        <dbReference type="Proteomes" id="UP000070539"/>
    </source>
</evidence>
<gene>
    <name evidence="2" type="primary">ectA</name>
    <name evidence="2" type="ORF">CLNEO_15330</name>
</gene>
<dbReference type="GO" id="GO:0033816">
    <property type="term" value="F:diaminobutyrate acetyltransferase activity"/>
    <property type="evidence" value="ECO:0007669"/>
    <property type="project" value="UniProtKB-EC"/>
</dbReference>
<dbReference type="EC" id="2.3.1.178" evidence="2"/>
<proteinExistence type="predicted"/>
<reference evidence="2 3" key="1">
    <citation type="submission" date="2016-01" db="EMBL/GenBank/DDBJ databases">
        <title>Genome sequence of Clostridium neopropionicum X4, DSM-3847.</title>
        <authorList>
            <person name="Poehlein A."/>
            <person name="Beck M.H."/>
            <person name="Bengelsdorf F.R."/>
            <person name="Daniel R."/>
            <person name="Duerre P."/>
        </authorList>
    </citation>
    <scope>NUCLEOTIDE SEQUENCE [LARGE SCALE GENOMIC DNA]</scope>
    <source>
        <strain evidence="2 3">DSM-3847</strain>
    </source>
</reference>